<organism evidence="1 2">
    <name type="scientific">Strix occidentalis caurina</name>
    <name type="common">northern spotted owl</name>
    <dbReference type="NCBI Taxonomy" id="311401"/>
    <lineage>
        <taxon>Eukaryota</taxon>
        <taxon>Metazoa</taxon>
        <taxon>Chordata</taxon>
        <taxon>Craniata</taxon>
        <taxon>Vertebrata</taxon>
        <taxon>Euteleostomi</taxon>
        <taxon>Archelosauria</taxon>
        <taxon>Archosauria</taxon>
        <taxon>Dinosauria</taxon>
        <taxon>Saurischia</taxon>
        <taxon>Theropoda</taxon>
        <taxon>Coelurosauria</taxon>
        <taxon>Aves</taxon>
        <taxon>Neognathae</taxon>
        <taxon>Neoaves</taxon>
        <taxon>Telluraves</taxon>
        <taxon>Strigiformes</taxon>
        <taxon>Strigidae</taxon>
        <taxon>Strix</taxon>
    </lineage>
</organism>
<dbReference type="AlphaFoldDB" id="A0A8D0KRP6"/>
<reference evidence="1" key="2">
    <citation type="submission" date="2025-09" db="UniProtKB">
        <authorList>
            <consortium name="Ensembl"/>
        </authorList>
    </citation>
    <scope>IDENTIFICATION</scope>
</reference>
<evidence type="ECO:0000313" key="1">
    <source>
        <dbReference type="Ensembl" id="ENSSOCP00000004705.1"/>
    </source>
</evidence>
<reference evidence="1" key="1">
    <citation type="submission" date="2025-08" db="UniProtKB">
        <authorList>
            <consortium name="Ensembl"/>
        </authorList>
    </citation>
    <scope>IDENTIFICATION</scope>
</reference>
<dbReference type="Pfam" id="PF14858">
    <property type="entry name" value="CFAP54_N"/>
    <property type="match status" value="1"/>
</dbReference>
<name>A0A8D0KRP6_STROC</name>
<dbReference type="PANTHER" id="PTHR33487">
    <property type="entry name" value="CILIA- AND FLAGELLA-ASSOCIATED PROTEIN 54"/>
    <property type="match status" value="1"/>
</dbReference>
<keyword evidence="2" id="KW-1185">Reference proteome</keyword>
<dbReference type="PANTHER" id="PTHR33487:SF1">
    <property type="entry name" value="CILIA- AND FLAGELLA-ASSOCIATED PROTEIN 54"/>
    <property type="match status" value="1"/>
</dbReference>
<evidence type="ECO:0000313" key="2">
    <source>
        <dbReference type="Proteomes" id="UP000694551"/>
    </source>
</evidence>
<protein>
    <submittedName>
        <fullName evidence="1">Uncharacterized protein</fullName>
    </submittedName>
</protein>
<proteinExistence type="predicted"/>
<accession>A0A8D0KRP6</accession>
<dbReference type="Ensembl" id="ENSSOCT00000004842.1">
    <property type="protein sequence ID" value="ENSSOCP00000004705.1"/>
    <property type="gene ID" value="ENSSOCG00000003644.1"/>
</dbReference>
<sequence length="175" mass="20617">TCRAIKTSFKIMLTGVSGDAAVKFIKLAFSYEEWDVFDSAIELVVNFLQAQDDPTWKKAEMELKLLTLMQPLLFPRKFKQDFSISENNTEECNVSTSIYIKISVYVHTCFYNYIIFSFQNIQPDEEILVDVIMFLWQKCKMGLQRIQMSGSDYLKYIHKYKAYQVLLYYNVFPLI</sequence>
<dbReference type="Proteomes" id="UP000694551">
    <property type="component" value="Unplaced"/>
</dbReference>
<dbReference type="GO" id="GO:0060271">
    <property type="term" value="P:cilium assembly"/>
    <property type="evidence" value="ECO:0007669"/>
    <property type="project" value="TreeGrafter"/>
</dbReference>
<dbReference type="InterPro" id="IPR027912">
    <property type="entry name" value="CFAP54"/>
</dbReference>